<reference evidence="1" key="1">
    <citation type="journal article" date="2016" name="Nat. Genet.">
        <title>A high-quality carrot genome assembly provides new insights into carotenoid accumulation and asterid genome evolution.</title>
        <authorList>
            <person name="Iorizzo M."/>
            <person name="Ellison S."/>
            <person name="Senalik D."/>
            <person name="Zeng P."/>
            <person name="Satapoomin P."/>
            <person name="Huang J."/>
            <person name="Bowman M."/>
            <person name="Iovene M."/>
            <person name="Sanseverino W."/>
            <person name="Cavagnaro P."/>
            <person name="Yildiz M."/>
            <person name="Macko-Podgorni A."/>
            <person name="Moranska E."/>
            <person name="Grzebelus E."/>
            <person name="Grzebelus D."/>
            <person name="Ashrafi H."/>
            <person name="Zheng Z."/>
            <person name="Cheng S."/>
            <person name="Spooner D."/>
            <person name="Van Deynze A."/>
            <person name="Simon P."/>
        </authorList>
    </citation>
    <scope>NUCLEOTIDE SEQUENCE</scope>
    <source>
        <tissue evidence="1">Leaf</tissue>
    </source>
</reference>
<dbReference type="Proteomes" id="UP000077755">
    <property type="component" value="Chromosome 7"/>
</dbReference>
<sequence length="221" mass="24570">MQFCILIPIICDWLNQHLEGNLDELTRPKLPVIRLMSAYPKSEQSCAPSQSDRFSSQPKLKMMVLHHCQTSIPIPGPSSYHVANARQEDTPITELQTVPHIQGFPTPEIYGSPKLTPAPFRKNESALIQLLDINFLPRIIKPAVLLLHQPARNMHLKLDENMVKAIPLRHAVGEEHSTDRGLDTVADAEIASTGSVNVSGSEVESSSFLVEASDMPDQRRV</sequence>
<dbReference type="PANTHER" id="PTHR35729">
    <property type="entry name" value="T1B9.12 PROTEIN"/>
    <property type="match status" value="1"/>
</dbReference>
<name>A0AAF0XP03_DAUCS</name>
<reference evidence="1" key="2">
    <citation type="submission" date="2022-03" db="EMBL/GenBank/DDBJ databases">
        <title>Draft title - Genomic analysis of global carrot germplasm unveils the trajectory of domestication and the origin of high carotenoid orange carrot.</title>
        <authorList>
            <person name="Iorizzo M."/>
            <person name="Ellison S."/>
            <person name="Senalik D."/>
            <person name="Macko-Podgorni A."/>
            <person name="Grzebelus D."/>
            <person name="Bostan H."/>
            <person name="Rolling W."/>
            <person name="Curaba J."/>
            <person name="Simon P."/>
        </authorList>
    </citation>
    <scope>NUCLEOTIDE SEQUENCE</scope>
    <source>
        <tissue evidence="1">Leaf</tissue>
    </source>
</reference>
<evidence type="ECO:0000313" key="2">
    <source>
        <dbReference type="Proteomes" id="UP000077755"/>
    </source>
</evidence>
<protein>
    <submittedName>
        <fullName evidence="1">Uncharacterized protein</fullName>
    </submittedName>
</protein>
<accession>A0AAF0XP03</accession>
<evidence type="ECO:0000313" key="1">
    <source>
        <dbReference type="EMBL" id="WOH10592.1"/>
    </source>
</evidence>
<keyword evidence="2" id="KW-1185">Reference proteome</keyword>
<dbReference type="EMBL" id="CP093349">
    <property type="protein sequence ID" value="WOH10592.1"/>
    <property type="molecule type" value="Genomic_DNA"/>
</dbReference>
<organism evidence="1 2">
    <name type="scientific">Daucus carota subsp. sativus</name>
    <name type="common">Carrot</name>
    <dbReference type="NCBI Taxonomy" id="79200"/>
    <lineage>
        <taxon>Eukaryota</taxon>
        <taxon>Viridiplantae</taxon>
        <taxon>Streptophyta</taxon>
        <taxon>Embryophyta</taxon>
        <taxon>Tracheophyta</taxon>
        <taxon>Spermatophyta</taxon>
        <taxon>Magnoliopsida</taxon>
        <taxon>eudicotyledons</taxon>
        <taxon>Gunneridae</taxon>
        <taxon>Pentapetalae</taxon>
        <taxon>asterids</taxon>
        <taxon>campanulids</taxon>
        <taxon>Apiales</taxon>
        <taxon>Apiaceae</taxon>
        <taxon>Apioideae</taxon>
        <taxon>Scandiceae</taxon>
        <taxon>Daucinae</taxon>
        <taxon>Daucus</taxon>
        <taxon>Daucus sect. Daucus</taxon>
    </lineage>
</organism>
<dbReference type="PANTHER" id="PTHR35729:SF1">
    <property type="entry name" value="T1B9.12 PROTEIN"/>
    <property type="match status" value="1"/>
</dbReference>
<dbReference type="AlphaFoldDB" id="A0AAF0XP03"/>
<gene>
    <name evidence="1" type="ORF">DCAR_0730061</name>
</gene>
<proteinExistence type="predicted"/>